<dbReference type="Gene3D" id="3.30.710.10">
    <property type="entry name" value="Potassium Channel Kv1.1, Chain A"/>
    <property type="match status" value="1"/>
</dbReference>
<dbReference type="InterPro" id="IPR002083">
    <property type="entry name" value="MATH/TRAF_dom"/>
</dbReference>
<dbReference type="PANTHER" id="PTHR24413">
    <property type="entry name" value="SPECKLE-TYPE POZ PROTEIN"/>
    <property type="match status" value="1"/>
</dbReference>
<dbReference type="SMART" id="SM00061">
    <property type="entry name" value="MATH"/>
    <property type="match status" value="1"/>
</dbReference>
<proteinExistence type="predicted"/>
<dbReference type="Gene3D" id="2.60.210.10">
    <property type="entry name" value="Apoptosis, Tumor Necrosis Factor Receptor Associated Protein 2, Chain A"/>
    <property type="match status" value="1"/>
</dbReference>
<dbReference type="InterPro" id="IPR011333">
    <property type="entry name" value="SKP1/BTB/POZ_sf"/>
</dbReference>
<evidence type="ECO:0000259" key="2">
    <source>
        <dbReference type="PROSITE" id="PS50144"/>
    </source>
</evidence>
<dbReference type="WBParaSite" id="L893_g33328.t1">
    <property type="protein sequence ID" value="L893_g33328.t1"/>
    <property type="gene ID" value="L893_g33328"/>
</dbReference>
<feature type="domain" description="BTB" evidence="1">
    <location>
        <begin position="202"/>
        <end position="232"/>
    </location>
</feature>
<evidence type="ECO:0000259" key="1">
    <source>
        <dbReference type="PROSITE" id="PS50097"/>
    </source>
</evidence>
<dbReference type="Pfam" id="PF00651">
    <property type="entry name" value="BTB"/>
    <property type="match status" value="1"/>
</dbReference>
<evidence type="ECO:0000313" key="4">
    <source>
        <dbReference type="WBParaSite" id="L893_g33328.t1"/>
    </source>
</evidence>
<dbReference type="SUPFAM" id="SSF54695">
    <property type="entry name" value="POZ domain"/>
    <property type="match status" value="1"/>
</dbReference>
<dbReference type="GO" id="GO:0030163">
    <property type="term" value="P:protein catabolic process"/>
    <property type="evidence" value="ECO:0007669"/>
    <property type="project" value="UniProtKB-ARBA"/>
</dbReference>
<feature type="domain" description="MATH" evidence="2">
    <location>
        <begin position="39"/>
        <end position="164"/>
    </location>
</feature>
<dbReference type="InterPro" id="IPR000210">
    <property type="entry name" value="BTB/POZ_dom"/>
</dbReference>
<dbReference type="PROSITE" id="PS50097">
    <property type="entry name" value="BTB"/>
    <property type="match status" value="1"/>
</dbReference>
<reference evidence="4" key="1">
    <citation type="submission" date="2016-11" db="UniProtKB">
        <authorList>
            <consortium name="WormBaseParasite"/>
        </authorList>
    </citation>
    <scope>IDENTIFICATION</scope>
</reference>
<dbReference type="Proteomes" id="UP000095287">
    <property type="component" value="Unplaced"/>
</dbReference>
<organism evidence="3 4">
    <name type="scientific">Steinernema glaseri</name>
    <dbReference type="NCBI Taxonomy" id="37863"/>
    <lineage>
        <taxon>Eukaryota</taxon>
        <taxon>Metazoa</taxon>
        <taxon>Ecdysozoa</taxon>
        <taxon>Nematoda</taxon>
        <taxon>Chromadorea</taxon>
        <taxon>Rhabditida</taxon>
        <taxon>Tylenchina</taxon>
        <taxon>Panagrolaimomorpha</taxon>
        <taxon>Strongyloidoidea</taxon>
        <taxon>Steinernematidae</taxon>
        <taxon>Steinernema</taxon>
    </lineage>
</organism>
<evidence type="ECO:0000313" key="3">
    <source>
        <dbReference type="Proteomes" id="UP000095287"/>
    </source>
</evidence>
<dbReference type="AlphaFoldDB" id="A0A1I8A5X0"/>
<name>A0A1I8A5X0_9BILA</name>
<dbReference type="PROSITE" id="PS50144">
    <property type="entry name" value="MATH"/>
    <property type="match status" value="1"/>
</dbReference>
<accession>A0A1I8A5X0</accession>
<protein>
    <submittedName>
        <fullName evidence="4">BTB domain-containing protein</fullName>
    </submittedName>
</protein>
<sequence length="339" mass="38165">MEPSSGDMSMSIESSTGTTAAAAATHLAHASETEIRVENIARNWTVRNFSHCYQEYLENFVNLPRGDETLTWSIKIYPKGNGENNKEFVFLCLNRVLNSPGSSNSPKNKIGFKSRFILRNAENKEIEMRIHPNPSHSDYVSYIKRDVLFPQIMPADSITITVEIAAAVDTVTTTIDEPVQNVNFEKQLGEDYLKLLHDDVLTDFTIRVGDRDIHTHKAILAARSPVFSAMFTHTDTKEAKHVRLGSEKGPTATLGFTRDRRHGLRRREGDALLHLQRQMFPKSQRTRLRVVDCGGQVQAGRAEDPLRVHADPGVDHGQRVPTVRRRPYVLRRAAEAEVG</sequence>
<dbReference type="InterPro" id="IPR008974">
    <property type="entry name" value="TRAF-like"/>
</dbReference>
<dbReference type="SUPFAM" id="SSF49599">
    <property type="entry name" value="TRAF domain-like"/>
    <property type="match status" value="1"/>
</dbReference>
<keyword evidence="3" id="KW-1185">Reference proteome</keyword>